<dbReference type="EMBL" id="QJKJ01002035">
    <property type="protein sequence ID" value="RDY04686.1"/>
    <property type="molecule type" value="Genomic_DNA"/>
</dbReference>
<name>A0A371HPG0_MUCPR</name>
<sequence>MEKLMKLLERKEKKTKENSLNCLEEVGNEDDGEKKGTLTIVKQKTIDEMCKIKDVMIQEICNCVYECTFVQLTKVVREYSRGLKPLTCHEVMFFLLKKVVDNIQKNV</sequence>
<dbReference type="Proteomes" id="UP000257109">
    <property type="component" value="Unassembled WGS sequence"/>
</dbReference>
<keyword evidence="2" id="KW-1185">Reference proteome</keyword>
<dbReference type="OrthoDB" id="1446267at2759"/>
<protein>
    <submittedName>
        <fullName evidence="1">Uncharacterized protein</fullName>
    </submittedName>
</protein>
<reference evidence="1" key="1">
    <citation type="submission" date="2018-05" db="EMBL/GenBank/DDBJ databases">
        <title>Draft genome of Mucuna pruriens seed.</title>
        <authorList>
            <person name="Nnadi N.E."/>
            <person name="Vos R."/>
            <person name="Hasami M.H."/>
            <person name="Devisetty U.K."/>
            <person name="Aguiy J.C."/>
        </authorList>
    </citation>
    <scope>NUCLEOTIDE SEQUENCE [LARGE SCALE GENOMIC DNA]</scope>
    <source>
        <strain evidence="1">JCA_2017</strain>
    </source>
</reference>
<proteinExistence type="predicted"/>
<evidence type="ECO:0000313" key="1">
    <source>
        <dbReference type="EMBL" id="RDY04686.1"/>
    </source>
</evidence>
<evidence type="ECO:0000313" key="2">
    <source>
        <dbReference type="Proteomes" id="UP000257109"/>
    </source>
</evidence>
<comment type="caution">
    <text evidence="1">The sequence shown here is derived from an EMBL/GenBank/DDBJ whole genome shotgun (WGS) entry which is preliminary data.</text>
</comment>
<organism evidence="1 2">
    <name type="scientific">Mucuna pruriens</name>
    <name type="common">Velvet bean</name>
    <name type="synonym">Dolichos pruriens</name>
    <dbReference type="NCBI Taxonomy" id="157652"/>
    <lineage>
        <taxon>Eukaryota</taxon>
        <taxon>Viridiplantae</taxon>
        <taxon>Streptophyta</taxon>
        <taxon>Embryophyta</taxon>
        <taxon>Tracheophyta</taxon>
        <taxon>Spermatophyta</taxon>
        <taxon>Magnoliopsida</taxon>
        <taxon>eudicotyledons</taxon>
        <taxon>Gunneridae</taxon>
        <taxon>Pentapetalae</taxon>
        <taxon>rosids</taxon>
        <taxon>fabids</taxon>
        <taxon>Fabales</taxon>
        <taxon>Fabaceae</taxon>
        <taxon>Papilionoideae</taxon>
        <taxon>50 kb inversion clade</taxon>
        <taxon>NPAAA clade</taxon>
        <taxon>indigoferoid/millettioid clade</taxon>
        <taxon>Phaseoleae</taxon>
        <taxon>Mucuna</taxon>
    </lineage>
</organism>
<feature type="non-terminal residue" evidence="1">
    <location>
        <position position="1"/>
    </location>
</feature>
<accession>A0A371HPG0</accession>
<gene>
    <name evidence="1" type="ORF">CR513_11580</name>
</gene>
<dbReference type="AlphaFoldDB" id="A0A371HPG0"/>